<gene>
    <name evidence="1" type="ORF">NKR23_g2049</name>
</gene>
<organism evidence="1 2">
    <name type="scientific">Pleurostoma richardsiae</name>
    <dbReference type="NCBI Taxonomy" id="41990"/>
    <lineage>
        <taxon>Eukaryota</taxon>
        <taxon>Fungi</taxon>
        <taxon>Dikarya</taxon>
        <taxon>Ascomycota</taxon>
        <taxon>Pezizomycotina</taxon>
        <taxon>Sordariomycetes</taxon>
        <taxon>Sordariomycetidae</taxon>
        <taxon>Calosphaeriales</taxon>
        <taxon>Pleurostomataceae</taxon>
        <taxon>Pleurostoma</taxon>
    </lineage>
</organism>
<comment type="caution">
    <text evidence="1">The sequence shown here is derived from an EMBL/GenBank/DDBJ whole genome shotgun (WGS) entry which is preliminary data.</text>
</comment>
<protein>
    <submittedName>
        <fullName evidence="1">Uncharacterized protein</fullName>
    </submittedName>
</protein>
<evidence type="ECO:0000313" key="2">
    <source>
        <dbReference type="Proteomes" id="UP001174694"/>
    </source>
</evidence>
<dbReference type="EMBL" id="JANBVO010000003">
    <property type="protein sequence ID" value="KAJ9155667.1"/>
    <property type="molecule type" value="Genomic_DNA"/>
</dbReference>
<evidence type="ECO:0000313" key="1">
    <source>
        <dbReference type="EMBL" id="KAJ9155667.1"/>
    </source>
</evidence>
<reference evidence="1" key="1">
    <citation type="submission" date="2022-07" db="EMBL/GenBank/DDBJ databases">
        <title>Fungi with potential for degradation of polypropylene.</title>
        <authorList>
            <person name="Gostincar C."/>
        </authorList>
    </citation>
    <scope>NUCLEOTIDE SEQUENCE</scope>
    <source>
        <strain evidence="1">EXF-13308</strain>
    </source>
</reference>
<name>A0AA38SC42_9PEZI</name>
<proteinExistence type="predicted"/>
<dbReference type="Proteomes" id="UP001174694">
    <property type="component" value="Unassembled WGS sequence"/>
</dbReference>
<sequence>MGSLGIQETRGHHLPFDLPLQKQADLLRKRATGAGTVPQLHLNTVQYRQCPPAEAKIAYRVRLLNTMRQGWKQDKTEARFLQAVNTIETDGAALFGGLIDPALFGQLVAAYDKLLAEEGNKTFMHSYVNLREHPSFVTSCEYTEAFSHPLLVALISYLMGGTVRIMDLRGKDSDPISINAQDNLLHVDNTPFKEEYKVLLNWRRHEVKGPSGQNFTFLPGTHRGNRDILVDEATGLPWSTEKDSLFISENAIDGLFAFQKSIGPRPRVVEVEYPEQPLAAVFPAGALVHHRYRTEDGDPRSCIIAAFHLASKHPGGLMDLAPTGGEHKRSLIEFLVSHQDQDSTDEFLDILGAEAARVESKLEDIFAESPSTTLLDLDALCLSGERLAHWRSTVVTAPNVVDTKVRRNIRLPHEALTSDALLHAALAKVIMYDKHGLLQLILYEDGREEARKSARKRIGEMTLQEVLRRLQPRVGLVTQRPIVVGDLAEPKSLRVLSDAVAQLASNAVAAQDVEGRATGELRSLARLMMDVGEAITRCEVLETYISTSLFLFWTAEYIYGYLGEADQLIVQPILAIFLRNYVASVLLVDAVRADKP</sequence>
<keyword evidence="2" id="KW-1185">Reference proteome</keyword>
<accession>A0AA38SC42</accession>
<dbReference type="SUPFAM" id="SSF51197">
    <property type="entry name" value="Clavaminate synthase-like"/>
    <property type="match status" value="1"/>
</dbReference>
<dbReference type="AlphaFoldDB" id="A0AA38SC42"/>